<evidence type="ECO:0000313" key="6">
    <source>
        <dbReference type="EMBL" id="PZQ21957.1"/>
    </source>
</evidence>
<dbReference type="EMBL" id="QFPJ01000020">
    <property type="protein sequence ID" value="PZQ21957.1"/>
    <property type="molecule type" value="Genomic_DNA"/>
</dbReference>
<dbReference type="Pfam" id="PF01738">
    <property type="entry name" value="DLH"/>
    <property type="match status" value="1"/>
</dbReference>
<proteinExistence type="predicted"/>
<dbReference type="Gene3D" id="3.40.50.1820">
    <property type="entry name" value="alpha/beta hydrolase"/>
    <property type="match status" value="1"/>
</dbReference>
<gene>
    <name evidence="6" type="ORF">DI569_09860</name>
</gene>
<dbReference type="PIRSF" id="PIRSF031982">
    <property type="entry name" value="UCP031982_abhydr"/>
    <property type="match status" value="1"/>
</dbReference>
<evidence type="ECO:0000256" key="4">
    <source>
        <dbReference type="SAM" id="SignalP"/>
    </source>
</evidence>
<keyword evidence="4" id="KW-0732">Signal</keyword>
<dbReference type="AlphaFoldDB" id="A0A2W5MQ36"/>
<evidence type="ECO:0000256" key="2">
    <source>
        <dbReference type="ARBA" id="ARBA00022963"/>
    </source>
</evidence>
<dbReference type="PANTHER" id="PTHR10272">
    <property type="entry name" value="PLATELET-ACTIVATING FACTOR ACETYLHYDROLASE"/>
    <property type="match status" value="1"/>
</dbReference>
<feature type="chain" id="PRO_5016084381" description="Dienelactone hydrolase domain-containing protein" evidence="4">
    <location>
        <begin position="32"/>
        <end position="338"/>
    </location>
</feature>
<dbReference type="SUPFAM" id="SSF53474">
    <property type="entry name" value="alpha/beta-Hydrolases"/>
    <property type="match status" value="1"/>
</dbReference>
<dbReference type="InterPro" id="IPR002925">
    <property type="entry name" value="Dienelactn_hydro"/>
</dbReference>
<evidence type="ECO:0000256" key="3">
    <source>
        <dbReference type="ARBA" id="ARBA00023098"/>
    </source>
</evidence>
<dbReference type="PANTHER" id="PTHR10272:SF0">
    <property type="entry name" value="PLATELET-ACTIVATING FACTOR ACETYLHYDROLASE"/>
    <property type="match status" value="1"/>
</dbReference>
<name>A0A2W5MQ36_SPHMC</name>
<dbReference type="InterPro" id="IPR016986">
    <property type="entry name" value="UCP031982_abhydr"/>
</dbReference>
<keyword evidence="2" id="KW-0442">Lipid degradation</keyword>
<organism evidence="6 7">
    <name type="scientific">Sphingopyxis macrogoltabida</name>
    <name type="common">Sphingomonas macrogoltabidus</name>
    <dbReference type="NCBI Taxonomy" id="33050"/>
    <lineage>
        <taxon>Bacteria</taxon>
        <taxon>Pseudomonadati</taxon>
        <taxon>Pseudomonadota</taxon>
        <taxon>Alphaproteobacteria</taxon>
        <taxon>Sphingomonadales</taxon>
        <taxon>Sphingomonadaceae</taxon>
        <taxon>Sphingopyxis</taxon>
    </lineage>
</organism>
<protein>
    <recommendedName>
        <fullName evidence="5">Dienelactone hydrolase domain-containing protein</fullName>
    </recommendedName>
</protein>
<comment type="caution">
    <text evidence="6">The sequence shown here is derived from an EMBL/GenBank/DDBJ whole genome shotgun (WGS) entry which is preliminary data.</text>
</comment>
<dbReference type="GO" id="GO:0016042">
    <property type="term" value="P:lipid catabolic process"/>
    <property type="evidence" value="ECO:0007669"/>
    <property type="project" value="UniProtKB-KW"/>
</dbReference>
<dbReference type="Proteomes" id="UP000248597">
    <property type="component" value="Unassembled WGS sequence"/>
</dbReference>
<evidence type="ECO:0000313" key="7">
    <source>
        <dbReference type="Proteomes" id="UP000248597"/>
    </source>
</evidence>
<evidence type="ECO:0000259" key="5">
    <source>
        <dbReference type="Pfam" id="PF01738"/>
    </source>
</evidence>
<dbReference type="InterPro" id="IPR029058">
    <property type="entry name" value="AB_hydrolase_fold"/>
</dbReference>
<feature type="signal peptide" evidence="4">
    <location>
        <begin position="1"/>
        <end position="31"/>
    </location>
</feature>
<dbReference type="GO" id="GO:0003847">
    <property type="term" value="F:1-alkyl-2-acetylglycerophosphocholine esterase activity"/>
    <property type="evidence" value="ECO:0007669"/>
    <property type="project" value="TreeGrafter"/>
</dbReference>
<feature type="domain" description="Dienelactone hydrolase" evidence="5">
    <location>
        <begin position="87"/>
        <end position="202"/>
    </location>
</feature>
<keyword evidence="1" id="KW-0378">Hydrolase</keyword>
<keyword evidence="3" id="KW-0443">Lipid metabolism</keyword>
<evidence type="ECO:0000256" key="1">
    <source>
        <dbReference type="ARBA" id="ARBA00022801"/>
    </source>
</evidence>
<reference evidence="6 7" key="1">
    <citation type="submission" date="2017-08" db="EMBL/GenBank/DDBJ databases">
        <title>Infants hospitalized years apart are colonized by the same room-sourced microbial strains.</title>
        <authorList>
            <person name="Brooks B."/>
            <person name="Olm M.R."/>
            <person name="Firek B.A."/>
            <person name="Baker R."/>
            <person name="Thomas B.C."/>
            <person name="Morowitz M.J."/>
            <person name="Banfield J.F."/>
        </authorList>
    </citation>
    <scope>NUCLEOTIDE SEQUENCE [LARGE SCALE GENOMIC DNA]</scope>
    <source>
        <strain evidence="6">S2_005_003_R2_47</strain>
    </source>
</reference>
<sequence length="338" mass="35360">MIVKSRLFAPLLMATVTPPAALAILPATAVAAEQTYQIGFEQAAIPDTDHAPIAAIIWYPTTAEARDVQIGPVAIKAAPSAPVARSGLPMVIISHGTGGGSISHIDTAMALAQAGFIVVTPTHSGDNYEDESSVGKPAWFADRSRHIVRTIDFMLGGWRGGSNIGKDKIGIFGFSAGATTALIAIGGEPDLGRLAPHCAKQPEFACRLFPAPGAPIENPSWSHDPRISAAAIAAPGLGFLFGPDSLAKVKAPVQVWAGSDDEIVPYASNTANVRVLLPKTTEYRQVQGAGHLSFLAPCPDPSMMPAICTDKPGFDRTVFHAELNAALITFFRAKLAAP</sequence>
<accession>A0A2W5MQ36</accession>